<evidence type="ECO:0000313" key="1">
    <source>
        <dbReference type="EMBL" id="OAT47866.1"/>
    </source>
</evidence>
<sequence length="135" mass="15663">MNLNNDAIIKSIKTLHDAIETIFTLSPLSTEALDSIKTHLSADFSMVGLSGKVVSYDEVISLFRQNAGKRSSLKIETDEYKIIYQSDCLAAVRYRETHYENKKILMRQSMVLLRRNSQNDDWQWYYLHETPITNN</sequence>
<dbReference type="RefSeq" id="WP_064719358.1">
    <property type="nucleotide sequence ID" value="NZ_LXEV01000018.1"/>
</dbReference>
<dbReference type="SUPFAM" id="SSF54427">
    <property type="entry name" value="NTF2-like"/>
    <property type="match status" value="1"/>
</dbReference>
<dbReference type="AlphaFoldDB" id="A0AAJ3HTV6"/>
<protein>
    <recommendedName>
        <fullName evidence="3">DUF4440 domain-containing protein</fullName>
    </recommendedName>
</protein>
<dbReference type="Gene3D" id="3.10.450.50">
    <property type="match status" value="1"/>
</dbReference>
<reference evidence="1 2" key="1">
    <citation type="submission" date="2016-04" db="EMBL/GenBank/DDBJ databases">
        <title>ATOL: Assembling a taxonomically balanced genome-scale reconstruction of the evolutionary history of the Enterobacteriaceae.</title>
        <authorList>
            <person name="Plunkett G.III."/>
            <person name="Neeno-Eckwall E.C."/>
            <person name="Glasner J.D."/>
            <person name="Perna N.T."/>
        </authorList>
    </citation>
    <scope>NUCLEOTIDE SEQUENCE [LARGE SCALE GENOMIC DNA]</scope>
    <source>
        <strain evidence="1 2">ATCC 700826</strain>
    </source>
</reference>
<gene>
    <name evidence="1" type="ORF">M997_1366</name>
</gene>
<evidence type="ECO:0008006" key="3">
    <source>
        <dbReference type="Google" id="ProtNLM"/>
    </source>
</evidence>
<dbReference type="EMBL" id="LXEV01000018">
    <property type="protein sequence ID" value="OAT47866.1"/>
    <property type="molecule type" value="Genomic_DNA"/>
</dbReference>
<dbReference type="Proteomes" id="UP000078250">
    <property type="component" value="Unassembled WGS sequence"/>
</dbReference>
<evidence type="ECO:0000313" key="2">
    <source>
        <dbReference type="Proteomes" id="UP000078250"/>
    </source>
</evidence>
<keyword evidence="2" id="KW-1185">Reference proteome</keyword>
<proteinExistence type="predicted"/>
<name>A0AAJ3HTV6_PROHU</name>
<dbReference type="InterPro" id="IPR032710">
    <property type="entry name" value="NTF2-like_dom_sf"/>
</dbReference>
<accession>A0AAJ3HTV6</accession>
<comment type="caution">
    <text evidence="1">The sequence shown here is derived from an EMBL/GenBank/DDBJ whole genome shotgun (WGS) entry which is preliminary data.</text>
</comment>
<organism evidence="1 2">
    <name type="scientific">Proteus hauseri ATCC 700826</name>
    <dbReference type="NCBI Taxonomy" id="1354271"/>
    <lineage>
        <taxon>Bacteria</taxon>
        <taxon>Pseudomonadati</taxon>
        <taxon>Pseudomonadota</taxon>
        <taxon>Gammaproteobacteria</taxon>
        <taxon>Enterobacterales</taxon>
        <taxon>Morganellaceae</taxon>
        <taxon>Proteus</taxon>
    </lineage>
</organism>